<feature type="region of interest" description="Disordered" evidence="1">
    <location>
        <begin position="131"/>
        <end position="159"/>
    </location>
</feature>
<gene>
    <name evidence="3" type="ORF">L332_12730</name>
</gene>
<keyword evidence="2" id="KW-1133">Transmembrane helix</keyword>
<keyword evidence="2" id="KW-0472">Membrane</keyword>
<evidence type="ECO:0000256" key="2">
    <source>
        <dbReference type="SAM" id="Phobius"/>
    </source>
</evidence>
<reference evidence="3 4" key="1">
    <citation type="journal article" date="2013" name="Genome Announc.">
        <title>First draft genome sequence from a member of the genus agrococcus, isolated from modern microbialites.</title>
        <authorList>
            <person name="White R.A.III."/>
            <person name="Grassa C.J."/>
            <person name="Suttle C.A."/>
        </authorList>
    </citation>
    <scope>NUCLEOTIDE SEQUENCE [LARGE SCALE GENOMIC DNA]</scope>
    <source>
        <strain evidence="3 4">RW1</strain>
    </source>
</reference>
<evidence type="ECO:0000256" key="1">
    <source>
        <dbReference type="SAM" id="MobiDB-lite"/>
    </source>
</evidence>
<sequence length="159" mass="16662">MTPRKSLGDLLAETPQMIVDLAKAEVRHLKEELSEKAKGVGVGGALLAAAGVVAIFLFSWLLYAGYQGLNEAFAPWLSALIVSAVLLVILAILALVGIQLIKKNKDFGDLQAVDSIKDDVNMVRGLGHAADGTDPLDDLPTAARTTGASGATRVEGDVR</sequence>
<evidence type="ECO:0008006" key="5">
    <source>
        <dbReference type="Google" id="ProtNLM"/>
    </source>
</evidence>
<keyword evidence="4" id="KW-1185">Reference proteome</keyword>
<dbReference type="OrthoDB" id="5122230at2"/>
<proteinExistence type="predicted"/>
<dbReference type="InterPro" id="IPR009937">
    <property type="entry name" value="Phage_holin_3_6"/>
</dbReference>
<feature type="compositionally biased region" description="Low complexity" evidence="1">
    <location>
        <begin position="141"/>
        <end position="153"/>
    </location>
</feature>
<comment type="caution">
    <text evidence="3">The sequence shown here is derived from an EMBL/GenBank/DDBJ whole genome shotgun (WGS) entry which is preliminary data.</text>
</comment>
<evidence type="ECO:0000313" key="3">
    <source>
        <dbReference type="EMBL" id="ERG65301.1"/>
    </source>
</evidence>
<accession>U1MTP8</accession>
<dbReference type="Proteomes" id="UP000016462">
    <property type="component" value="Unassembled WGS sequence"/>
</dbReference>
<dbReference type="AlphaFoldDB" id="U1MTP8"/>
<dbReference type="Pfam" id="PF07332">
    <property type="entry name" value="Phage_holin_3_6"/>
    <property type="match status" value="1"/>
</dbReference>
<name>U1MTP8_9MICO</name>
<keyword evidence="2" id="KW-0812">Transmembrane</keyword>
<organism evidence="3 4">
    <name type="scientific">Agrococcus pavilionensis RW1</name>
    <dbReference type="NCBI Taxonomy" id="1330458"/>
    <lineage>
        <taxon>Bacteria</taxon>
        <taxon>Bacillati</taxon>
        <taxon>Actinomycetota</taxon>
        <taxon>Actinomycetes</taxon>
        <taxon>Micrococcales</taxon>
        <taxon>Microbacteriaceae</taxon>
        <taxon>Agrococcus</taxon>
    </lineage>
</organism>
<protein>
    <recommendedName>
        <fullName evidence="5">Phage holin family protein</fullName>
    </recommendedName>
</protein>
<feature type="transmembrane region" description="Helical" evidence="2">
    <location>
        <begin position="40"/>
        <end position="63"/>
    </location>
</feature>
<dbReference type="RefSeq" id="WP_021009553.1">
    <property type="nucleotide sequence ID" value="NZ_ASHR01000006.1"/>
</dbReference>
<dbReference type="EMBL" id="ASHR01000006">
    <property type="protein sequence ID" value="ERG65301.1"/>
    <property type="molecule type" value="Genomic_DNA"/>
</dbReference>
<feature type="transmembrane region" description="Helical" evidence="2">
    <location>
        <begin position="75"/>
        <end position="98"/>
    </location>
</feature>
<evidence type="ECO:0000313" key="4">
    <source>
        <dbReference type="Proteomes" id="UP000016462"/>
    </source>
</evidence>